<proteinExistence type="inferred from homology"/>
<dbReference type="EMBL" id="BCMJ01000006">
    <property type="protein sequence ID" value="GAX08576.1"/>
    <property type="molecule type" value="Genomic_DNA"/>
</dbReference>
<evidence type="ECO:0000313" key="4">
    <source>
        <dbReference type="EMBL" id="GAX08576.1"/>
    </source>
</evidence>
<evidence type="ECO:0000256" key="3">
    <source>
        <dbReference type="SAM" id="MobiDB-lite"/>
    </source>
</evidence>
<organism evidence="4 5">
    <name type="scientific">Secundilactobacillus silagincola</name>
    <dbReference type="NCBI Taxonomy" id="1714681"/>
    <lineage>
        <taxon>Bacteria</taxon>
        <taxon>Bacillati</taxon>
        <taxon>Bacillota</taxon>
        <taxon>Bacilli</taxon>
        <taxon>Lactobacillales</taxon>
        <taxon>Lactobacillaceae</taxon>
        <taxon>Secundilactobacillus</taxon>
    </lineage>
</organism>
<feature type="compositionally biased region" description="Basic and acidic residues" evidence="3">
    <location>
        <begin position="170"/>
        <end position="180"/>
    </location>
</feature>
<dbReference type="AlphaFoldDB" id="A0A1Z5J3W6"/>
<reference evidence="4 5" key="1">
    <citation type="submission" date="2015-11" db="EMBL/GenBank/DDBJ databases">
        <title>Draft genome sequences of new species of the genus Lactobacillus isolated from orchardgrass silage.</title>
        <authorList>
            <person name="Tohno M."/>
            <person name="Tanizawa Y."/>
            <person name="Arita M."/>
        </authorList>
    </citation>
    <scope>NUCLEOTIDE SEQUENCE [LARGE SCALE GENOMIC DNA]</scope>
    <source>
        <strain evidence="4 5">IWT5</strain>
    </source>
</reference>
<gene>
    <name evidence="4" type="ORF">IWT5_01731</name>
</gene>
<evidence type="ECO:0000256" key="1">
    <source>
        <dbReference type="ARBA" id="ARBA00005721"/>
    </source>
</evidence>
<feature type="region of interest" description="Disordered" evidence="3">
    <location>
        <begin position="141"/>
        <end position="180"/>
    </location>
</feature>
<sequence>MPTTTLNKPEMENTKPEIKGELTYEDKVLQKIVGLCLEDIKGLLSVDGGFFANVADKLVNTNDVTSGVDVEVGKKQVAVDLNIVAEYGIDIPKLYEQIKRKIVENVDDMTGLDVIEVNVTVTDIKTRAEHEHDSVSVQDKVGELGGKTKHAVGKGAQKTKAAVSTGVDKVTPDDEPARVH</sequence>
<dbReference type="Pfam" id="PF03780">
    <property type="entry name" value="Asp23"/>
    <property type="match status" value="1"/>
</dbReference>
<protein>
    <recommendedName>
        <fullName evidence="2">Stress response regulator gls24 homolog</fullName>
    </recommendedName>
</protein>
<dbReference type="OrthoDB" id="9808942at2"/>
<dbReference type="RefSeq" id="WP_098825432.1">
    <property type="nucleotide sequence ID" value="NZ_BCMJ01000006.1"/>
</dbReference>
<dbReference type="PANTHER" id="PTHR34297:SF3">
    <property type="entry name" value="ALKALINE SHOCK PROTEIN 23"/>
    <property type="match status" value="1"/>
</dbReference>
<keyword evidence="5" id="KW-1185">Reference proteome</keyword>
<dbReference type="InterPro" id="IPR005531">
    <property type="entry name" value="Asp23"/>
</dbReference>
<comment type="similarity">
    <text evidence="1">Belongs to the asp23 family.</text>
</comment>
<dbReference type="Proteomes" id="UP000223370">
    <property type="component" value="Unassembled WGS sequence"/>
</dbReference>
<accession>A0A1Z5J3W6</accession>
<comment type="caution">
    <text evidence="4">The sequence shown here is derived from an EMBL/GenBank/DDBJ whole genome shotgun (WGS) entry which is preliminary data.</text>
</comment>
<evidence type="ECO:0000256" key="2">
    <source>
        <dbReference type="ARBA" id="ARBA00039575"/>
    </source>
</evidence>
<dbReference type="PANTHER" id="PTHR34297">
    <property type="entry name" value="HYPOTHETICAL CYTOSOLIC PROTEIN-RELATED"/>
    <property type="match status" value="1"/>
</dbReference>
<evidence type="ECO:0000313" key="5">
    <source>
        <dbReference type="Proteomes" id="UP000223370"/>
    </source>
</evidence>
<name>A0A1Z5J3W6_9LACO</name>